<evidence type="ECO:0000313" key="4">
    <source>
        <dbReference type="Proteomes" id="UP000239366"/>
    </source>
</evidence>
<keyword evidence="3" id="KW-0396">Initiation factor</keyword>
<dbReference type="InterPro" id="IPR007730">
    <property type="entry name" value="SPOR-like_dom"/>
</dbReference>
<gene>
    <name evidence="3" type="ORF">BST99_09030</name>
</gene>
<dbReference type="SUPFAM" id="SSF110997">
    <property type="entry name" value="Sporulation related repeat"/>
    <property type="match status" value="1"/>
</dbReference>
<keyword evidence="4" id="KW-1185">Reference proteome</keyword>
<proteinExistence type="predicted"/>
<dbReference type="InterPro" id="IPR036680">
    <property type="entry name" value="SPOR-like_sf"/>
</dbReference>
<evidence type="ECO:0000259" key="2">
    <source>
        <dbReference type="Pfam" id="PF05036"/>
    </source>
</evidence>
<dbReference type="GO" id="GO:0003743">
    <property type="term" value="F:translation initiation factor activity"/>
    <property type="evidence" value="ECO:0007669"/>
    <property type="project" value="UniProtKB-KW"/>
</dbReference>
<evidence type="ECO:0000313" key="3">
    <source>
        <dbReference type="EMBL" id="PQJ15852.1"/>
    </source>
</evidence>
<reference evidence="4" key="1">
    <citation type="submission" date="2016-11" db="EMBL/GenBank/DDBJ databases">
        <title>Trade-off between light-utilization and light-protection in marine flavobacteria.</title>
        <authorList>
            <person name="Kumagai Y."/>
            <person name="Yoshizawa S."/>
            <person name="Kogure K."/>
        </authorList>
    </citation>
    <scope>NUCLEOTIDE SEQUENCE [LARGE SCALE GENOMIC DNA]</scope>
    <source>
        <strain evidence="4">SG-18</strain>
    </source>
</reference>
<name>A0A2S7T7F1_9FLAO</name>
<dbReference type="Pfam" id="PF05036">
    <property type="entry name" value="SPOR"/>
    <property type="match status" value="1"/>
</dbReference>
<dbReference type="Proteomes" id="UP000239366">
    <property type="component" value="Unassembled WGS sequence"/>
</dbReference>
<dbReference type="EMBL" id="MQVX01000001">
    <property type="protein sequence ID" value="PQJ15852.1"/>
    <property type="molecule type" value="Genomic_DNA"/>
</dbReference>
<accession>A0A2S7T7F1</accession>
<dbReference type="AlphaFoldDB" id="A0A2S7T7F1"/>
<sequence length="125" mass="14836">MKRISLLAFAGIGLFFSTEIHAQEGTLYIEQDPNLPELIEIYKAVRSETDFYQIQVGFGTYEQARKLKSQIEIDYPNWYSKIEFLSPTYRVRLGKFYNSLEAQRKYREVRRKYPNAVLLEPENKQ</sequence>
<feature type="chain" id="PRO_5015629352" evidence="1">
    <location>
        <begin position="23"/>
        <end position="125"/>
    </location>
</feature>
<keyword evidence="1" id="KW-0732">Signal</keyword>
<dbReference type="GO" id="GO:0042834">
    <property type="term" value="F:peptidoglycan binding"/>
    <property type="evidence" value="ECO:0007669"/>
    <property type="project" value="InterPro"/>
</dbReference>
<organism evidence="3 4">
    <name type="scientific">Aureicoccus marinus</name>
    <dbReference type="NCBI Taxonomy" id="754435"/>
    <lineage>
        <taxon>Bacteria</taxon>
        <taxon>Pseudomonadati</taxon>
        <taxon>Bacteroidota</taxon>
        <taxon>Flavobacteriia</taxon>
        <taxon>Flavobacteriales</taxon>
        <taxon>Flavobacteriaceae</taxon>
        <taxon>Aureicoccus</taxon>
    </lineage>
</organism>
<evidence type="ECO:0000256" key="1">
    <source>
        <dbReference type="SAM" id="SignalP"/>
    </source>
</evidence>
<dbReference type="OrthoDB" id="2473397at2"/>
<keyword evidence="3" id="KW-0648">Protein biosynthesis</keyword>
<comment type="caution">
    <text evidence="3">The sequence shown here is derived from an EMBL/GenBank/DDBJ whole genome shotgun (WGS) entry which is preliminary data.</text>
</comment>
<dbReference type="RefSeq" id="WP_105001514.1">
    <property type="nucleotide sequence ID" value="NZ_MQVX01000001.1"/>
</dbReference>
<feature type="signal peptide" evidence="1">
    <location>
        <begin position="1"/>
        <end position="22"/>
    </location>
</feature>
<protein>
    <submittedName>
        <fullName evidence="3">Translation initiation factor IF-2</fullName>
    </submittedName>
</protein>
<feature type="domain" description="SPOR" evidence="2">
    <location>
        <begin position="51"/>
        <end position="118"/>
    </location>
</feature>